<dbReference type="SUPFAM" id="SSF50475">
    <property type="entry name" value="FMN-binding split barrel"/>
    <property type="match status" value="1"/>
</dbReference>
<dbReference type="AlphaFoldDB" id="A0AA87RI13"/>
<accession>A0AA87RI13</accession>
<dbReference type="PANTHER" id="PTHR34818">
    <property type="entry name" value="PROTEIN BLI-3"/>
    <property type="match status" value="1"/>
</dbReference>
<name>A0AA87RI13_9MICO</name>
<comment type="caution">
    <text evidence="2">The sequence shown here is derived from an EMBL/GenBank/DDBJ whole genome shotgun (WGS) entry which is preliminary data.</text>
</comment>
<dbReference type="PANTHER" id="PTHR34818:SF1">
    <property type="entry name" value="PROTEIN BLI-3"/>
    <property type="match status" value="1"/>
</dbReference>
<proteinExistence type="predicted"/>
<keyword evidence="3" id="KW-1185">Reference proteome</keyword>
<dbReference type="RefSeq" id="WP_146795075.1">
    <property type="nucleotide sequence ID" value="NZ_BJUU01000012.1"/>
</dbReference>
<dbReference type="Proteomes" id="UP000321749">
    <property type="component" value="Unassembled WGS sequence"/>
</dbReference>
<dbReference type="Gene3D" id="2.30.110.10">
    <property type="entry name" value="Electron Transport, Fmn-binding Protein, Chain A"/>
    <property type="match status" value="1"/>
</dbReference>
<gene>
    <name evidence="2" type="ORF">ABA31_19710</name>
</gene>
<dbReference type="InterPro" id="IPR038725">
    <property type="entry name" value="YdaG_split_barrel_FMN-bd"/>
</dbReference>
<dbReference type="EMBL" id="BJUU01000012">
    <property type="protein sequence ID" value="GEK80620.1"/>
    <property type="molecule type" value="Genomic_DNA"/>
</dbReference>
<evidence type="ECO:0000313" key="3">
    <source>
        <dbReference type="Proteomes" id="UP000321749"/>
    </source>
</evidence>
<dbReference type="Pfam" id="PF16242">
    <property type="entry name" value="Pyrid_ox_like"/>
    <property type="match status" value="1"/>
</dbReference>
<evidence type="ECO:0000259" key="1">
    <source>
        <dbReference type="Pfam" id="PF16242"/>
    </source>
</evidence>
<sequence length="159" mass="16840">MSNDTQTQTITDIMRSTRIASLSYLSIGGDIVSTPMGTQEFTEPATVWFITERSSDKVDALGADPRVNVHYAGKGGWVSLAGTARFVDDDAKLRELWDASAGAFMSGGPEDADNGLIEVTATSAEFWDAPGAIATAVQLVKGVISDAQPDLGDNDIVRL</sequence>
<protein>
    <submittedName>
        <fullName evidence="2">General stress protein</fullName>
    </submittedName>
</protein>
<feature type="domain" description="General stress protein FMN-binding split barrel" evidence="1">
    <location>
        <begin position="7"/>
        <end position="150"/>
    </location>
</feature>
<organism evidence="2 3">
    <name type="scientific">Agrococcus baldri</name>
    <dbReference type="NCBI Taxonomy" id="153730"/>
    <lineage>
        <taxon>Bacteria</taxon>
        <taxon>Bacillati</taxon>
        <taxon>Actinomycetota</taxon>
        <taxon>Actinomycetes</taxon>
        <taxon>Micrococcales</taxon>
        <taxon>Microbacteriaceae</taxon>
        <taxon>Agrococcus</taxon>
    </lineage>
</organism>
<reference evidence="2 3" key="1">
    <citation type="submission" date="2019-07" db="EMBL/GenBank/DDBJ databases">
        <title>Whole genome shotgun sequence of Agrococcus baldri NBRC 103055.</title>
        <authorList>
            <person name="Hosoyama A."/>
            <person name="Uohara A."/>
            <person name="Ohji S."/>
            <person name="Ichikawa N."/>
        </authorList>
    </citation>
    <scope>NUCLEOTIDE SEQUENCE [LARGE SCALE GENOMIC DNA]</scope>
    <source>
        <strain evidence="2 3">NBRC 103055</strain>
    </source>
</reference>
<evidence type="ECO:0000313" key="2">
    <source>
        <dbReference type="EMBL" id="GEK80620.1"/>
    </source>
</evidence>
<dbReference type="InterPro" id="IPR052917">
    <property type="entry name" value="Stress-Dev_Protein"/>
</dbReference>
<dbReference type="InterPro" id="IPR012349">
    <property type="entry name" value="Split_barrel_FMN-bd"/>
</dbReference>